<accession>A0A8R1XZV4</accession>
<dbReference type="Proteomes" id="UP000024404">
    <property type="component" value="Unassembled WGS sequence"/>
</dbReference>
<evidence type="ECO:0000313" key="4">
    <source>
        <dbReference type="Proteomes" id="UP000024404"/>
    </source>
</evidence>
<dbReference type="EnsemblMetazoa" id="OVOC6220.1">
    <property type="protein sequence ID" value="OVOC6220.1"/>
    <property type="gene ID" value="WBGene00243029"/>
</dbReference>
<name>A0A8R1XZV4_ONCVO</name>
<reference evidence="3" key="2">
    <citation type="submission" date="2022-06" db="UniProtKB">
        <authorList>
            <consortium name="EnsemblMetazoa"/>
        </authorList>
    </citation>
    <scope>IDENTIFICATION</scope>
</reference>
<dbReference type="EMBL" id="CMVM020000170">
    <property type="status" value="NOT_ANNOTATED_CDS"/>
    <property type="molecule type" value="Genomic_DNA"/>
</dbReference>
<feature type="domain" description="Nose resistant-to-fluoxetine protein N-terminal" evidence="2">
    <location>
        <begin position="70"/>
        <end position="195"/>
    </location>
</feature>
<evidence type="ECO:0000256" key="1">
    <source>
        <dbReference type="SAM" id="Phobius"/>
    </source>
</evidence>
<keyword evidence="1" id="KW-0472">Membrane</keyword>
<evidence type="ECO:0000259" key="2">
    <source>
        <dbReference type="SMART" id="SM00703"/>
    </source>
</evidence>
<keyword evidence="4" id="KW-1185">Reference proteome</keyword>
<dbReference type="InterPro" id="IPR002656">
    <property type="entry name" value="Acyl_transf_3_dom"/>
</dbReference>
<organism evidence="3 4">
    <name type="scientific">Onchocerca volvulus</name>
    <dbReference type="NCBI Taxonomy" id="6282"/>
    <lineage>
        <taxon>Eukaryota</taxon>
        <taxon>Metazoa</taxon>
        <taxon>Ecdysozoa</taxon>
        <taxon>Nematoda</taxon>
        <taxon>Chromadorea</taxon>
        <taxon>Rhabditida</taxon>
        <taxon>Spirurina</taxon>
        <taxon>Spiruromorpha</taxon>
        <taxon>Filarioidea</taxon>
        <taxon>Onchocercidae</taxon>
        <taxon>Onchocerca</taxon>
    </lineage>
</organism>
<protein>
    <submittedName>
        <fullName evidence="3">NRF domain-containing protein</fullName>
    </submittedName>
</protein>
<dbReference type="InterPro" id="IPR006621">
    <property type="entry name" value="Nose-resist-to-fluoxetine_N"/>
</dbReference>
<sequence>MVEKLTNIFKHPHISALIETKQFQNFAKSTKIIGEIDGCIKDLAKLIDSAANALLITSYCRLTGQNQTHIKQCLDVHLTFDEYLSQILDAWGRPPSGLYSSGPFFWLGAYDQCQSISEGMILNESAQYCRANIHIEAYGMEQRQIPLFYGMCLPVRCDQHSVHNVFPILSFFFTKTFGIRISNTSTVECFKQTESFFNKLGISQWTILIILGFLVLLVMCGTLIDIHRKRNQKYSVNKKLFKSCSHISVRLPTNIPSHASSVCTPYVQDDARSFIYSDAPSQALTYKSAPALRRTLKKSSSIINTILAFSVRSTYHYLTRPCNRHLDSLHAIRVLSAFWVVVGHAHLFSLEYVGNIRQLWSSLKANEQLFQIIFNSSLSIDSFLLISGTVLAHKVHLRLIQQKRRKNGRTALSPCGWLLIWLHRLMRLIPAYLISLLFIHFIFQHLGDGPMWSQQKGIFGARCDNDDIWRQLLFVSNFYPNECMPWMWYLALDTQFYLVAPIVLLFLHTEPTIGIVLIVISIISSIIYRAAVVILFRFPTTFVSAFIGNDRLATQLMGKMFRYLYAAPQARIGPFLIGILLGWLLSRKSKQTHSTAQIDITRFASFAMLSFSLFGANYANDFNTFSVFYAATFRIFWAFGLALLVWLCERGHMRMLFSCLAWNKWTFFSRLSYGFYLSHEPVLLYFIWTRRSAIMPLSPYYFIIFALKMSMLSLLPASLIAFIIEIPPLIIERKIFKTIRAHVASNEADEETKQNDTEHKSNLQLFHQRKKDEIIELAPMISPKNRTKRWIEENHKNLRTGSKRSHNAVVKNNRTHHHRIASSVTDSFCKGIKKSAGSVGSDAISTCKSFSTESASRKQFIKNKPFCTPESSTEMISKRRQLRNFFDDARNIAYKSDIITKKKYRKAPEIDGLMKKKQKMSIKQNYDKEEVNYTDRKIPVTTHHHIQVSMMENIGFSWVEEVSKNLNADAERTTHSHFPYNKERLSLRIFEMIQMTQHIGSNQQQQRDFDDIHPFAKQKSLSNKSSNSTITGETVSHDYNIQFSI</sequence>
<feature type="transmembrane region" description="Helical" evidence="1">
    <location>
        <begin position="205"/>
        <end position="224"/>
    </location>
</feature>
<dbReference type="AlphaFoldDB" id="A0A8R1XZV4"/>
<evidence type="ECO:0000313" key="3">
    <source>
        <dbReference type="EnsemblMetazoa" id="OVOC6220.1"/>
    </source>
</evidence>
<dbReference type="SMART" id="SM00703">
    <property type="entry name" value="NRF"/>
    <property type="match status" value="1"/>
</dbReference>
<feature type="transmembrane region" description="Helical" evidence="1">
    <location>
        <begin position="667"/>
        <end position="688"/>
    </location>
</feature>
<feature type="transmembrane region" description="Helical" evidence="1">
    <location>
        <begin position="625"/>
        <end position="647"/>
    </location>
</feature>
<dbReference type="Pfam" id="PF01757">
    <property type="entry name" value="Acyl_transf_3"/>
    <property type="match status" value="1"/>
</dbReference>
<keyword evidence="1" id="KW-1133">Transmembrane helix</keyword>
<dbReference type="GO" id="GO:0016747">
    <property type="term" value="F:acyltransferase activity, transferring groups other than amino-acyl groups"/>
    <property type="evidence" value="ECO:0007669"/>
    <property type="project" value="InterPro"/>
</dbReference>
<dbReference type="InterPro" id="IPR052728">
    <property type="entry name" value="O2_lipid_transport_reg"/>
</dbReference>
<dbReference type="PANTHER" id="PTHR11161:SF68">
    <property type="entry name" value="NOSE RESISTANT-TO-FLUOXETINE PROTEIN N-TERMINAL DOMAIN-CONTAINING PROTEIN"/>
    <property type="match status" value="1"/>
</dbReference>
<feature type="transmembrane region" description="Helical" evidence="1">
    <location>
        <begin position="416"/>
        <end position="443"/>
    </location>
</feature>
<dbReference type="OMA" id="GYFMFIT"/>
<keyword evidence="1" id="KW-0812">Transmembrane</keyword>
<dbReference type="Pfam" id="PF20146">
    <property type="entry name" value="NRF"/>
    <property type="match status" value="1"/>
</dbReference>
<reference evidence="4" key="1">
    <citation type="submission" date="2013-10" db="EMBL/GenBank/DDBJ databases">
        <title>Genome sequencing of Onchocerca volvulus.</title>
        <authorList>
            <person name="Cotton J."/>
            <person name="Tsai J."/>
            <person name="Stanley E."/>
            <person name="Tracey A."/>
            <person name="Holroyd N."/>
            <person name="Lustigman S."/>
            <person name="Berriman M."/>
        </authorList>
    </citation>
    <scope>NUCLEOTIDE SEQUENCE</scope>
</reference>
<proteinExistence type="predicted"/>
<feature type="transmembrane region" description="Helical" evidence="1">
    <location>
        <begin position="486"/>
        <end position="507"/>
    </location>
</feature>
<feature type="transmembrane region" description="Helical" evidence="1">
    <location>
        <begin position="514"/>
        <end position="536"/>
    </location>
</feature>
<feature type="transmembrane region" description="Helical" evidence="1">
    <location>
        <begin position="700"/>
        <end position="724"/>
    </location>
</feature>
<dbReference type="PANTHER" id="PTHR11161">
    <property type="entry name" value="O-ACYLTRANSFERASE"/>
    <property type="match status" value="1"/>
</dbReference>
<feature type="transmembrane region" description="Helical" evidence="1">
    <location>
        <begin position="563"/>
        <end position="586"/>
    </location>
</feature>